<dbReference type="AlphaFoldDB" id="A0AAN7S583"/>
<dbReference type="PANTHER" id="PTHR33332">
    <property type="entry name" value="REVERSE TRANSCRIPTASE DOMAIN-CONTAINING PROTEIN"/>
    <property type="match status" value="1"/>
</dbReference>
<comment type="caution">
    <text evidence="1">The sequence shown here is derived from an EMBL/GenBank/DDBJ whole genome shotgun (WGS) entry which is preliminary data.</text>
</comment>
<keyword evidence="2" id="KW-1185">Reference proteome</keyword>
<evidence type="ECO:0000313" key="1">
    <source>
        <dbReference type="EMBL" id="KAK4829085.1"/>
    </source>
</evidence>
<protein>
    <submittedName>
        <fullName evidence="1">Uncharacterized protein</fullName>
    </submittedName>
</protein>
<proteinExistence type="predicted"/>
<gene>
    <name evidence="1" type="ORF">QYF61_002029</name>
</gene>
<dbReference type="Proteomes" id="UP001333110">
    <property type="component" value="Unassembled WGS sequence"/>
</dbReference>
<organism evidence="1 2">
    <name type="scientific">Mycteria americana</name>
    <name type="common">Wood stork</name>
    <dbReference type="NCBI Taxonomy" id="33587"/>
    <lineage>
        <taxon>Eukaryota</taxon>
        <taxon>Metazoa</taxon>
        <taxon>Chordata</taxon>
        <taxon>Craniata</taxon>
        <taxon>Vertebrata</taxon>
        <taxon>Euteleostomi</taxon>
        <taxon>Archelosauria</taxon>
        <taxon>Archosauria</taxon>
        <taxon>Dinosauria</taxon>
        <taxon>Saurischia</taxon>
        <taxon>Theropoda</taxon>
        <taxon>Coelurosauria</taxon>
        <taxon>Aves</taxon>
        <taxon>Neognathae</taxon>
        <taxon>Neoaves</taxon>
        <taxon>Aequornithes</taxon>
        <taxon>Ciconiiformes</taxon>
        <taxon>Ciconiidae</taxon>
        <taxon>Mycteria</taxon>
    </lineage>
</organism>
<reference evidence="1 2" key="1">
    <citation type="journal article" date="2023" name="J. Hered.">
        <title>Chromosome-level genome of the wood stork (Mycteria americana) provides insight into avian chromosome evolution.</title>
        <authorList>
            <person name="Flamio R. Jr."/>
            <person name="Ramstad K.M."/>
        </authorList>
    </citation>
    <scope>NUCLEOTIDE SEQUENCE [LARGE SCALE GENOMIC DNA]</scope>
    <source>
        <strain evidence="1">JAX WOST 10</strain>
    </source>
</reference>
<dbReference type="EMBL" id="JAUNZN010000001">
    <property type="protein sequence ID" value="KAK4829085.1"/>
    <property type="molecule type" value="Genomic_DNA"/>
</dbReference>
<name>A0AAN7S583_MYCAM</name>
<sequence>MVRHWHRLPREVVDAPSLEVQVGSSRKFKIRLDGAVSNLIYWGVRLARGALRFIRQRHHHIPWGSLDLGVLVDEKLNMSWQCVLAAQKANRTLGCIKRSVASRSREVVQPLYPTLVRPHLEYCVQLWGPWQRKDVGLL</sequence>
<evidence type="ECO:0000313" key="2">
    <source>
        <dbReference type="Proteomes" id="UP001333110"/>
    </source>
</evidence>
<accession>A0AAN7S583</accession>